<proteinExistence type="predicted"/>
<sequence>KNLRQNRRSIQLLVYQTQNQTIGRIISGEQMAEINLQNLPSAFDQRDLVQQLTQKPLVIEGEQLFFNNIENDLIYLKNDFNKKITRISICLNQEKHVMVLTGVIAEFRKGNYRDLSQQFVQQLLDDQKQRENSVIFKHQKFGYMHKAQSRRPNQALVMCFIKLEENTEAQNQTGLVLLKQINATCQAFTDCYCCFVIQNLTKAMFEDFSKIFYYLDKVNLIDPNDENLENYYPQDKPCEIYVNNNYDEEVVHFGVREILDVKKLYTELHSLLIKVAFIRPQSDAMKFFDLSDDKKISIDGYIFPYLAKAQKYQKQQSCLVTTVIDQDILKQVSTVCKQYNIFLVISTFEDPSTFKYGNVITKIPEYMKTAKFIYSDSQEAMYLYDLSDVITMAKKYCQLIQFQNDESADELETDEPLTPELLIEENCIKFRGFNLQFIQKYSQFKKDSQGAAVAFIDSTVPDFEYQLEQVYTFQQKCNEVYCILIIRGVENESYLKQKLTRTSLLQKMNVVAYRSGLVKFIRRCEPKYTSCVFLYDTKLRYYREPYSTFQALKEYRTIVEDLTNQQIYNERKSIRTFFANTPAQNQFVFRGQILKLISVSKPYLNQGLVAIYFVQNYKTTKNEVVDQEIMYELNQALDVQKMGKCFVLVCVEGVTISNLQRMAGVYPVLKQLNVISDKEAVQKLRHINKMQNTHNKYFFVINQLQNQIESYNFSAQIKFDIEHNEDADSFMQDESSLAENVIYNDLVFTYLQKIKQKTADQSQCLIYLSPDNKMNFPYHCQQILELMQKYPEIKFDVALRGVQFISYKKQNFKDAYYYQYLNTVSDPQDSSSSQMQRDEFSYYLYDIQSELVEHAIGYNQLITAIETKFKYTDRRSLVSATISDNDKSLIVNGQYIPYLRRIYNRSPHKPLVLVFIDAEDDRFDQNLKQIDNTQSKYTDIYIVLLIKQVFGETYVHNIEQHPMLNKFNIVSNEFDLVERNIPQGKTMMIQIDDQNFVELSKFQAYVAGKHNEKDPVNTDIYFNGKKLSFIQQIFERQRKQLPCICCVPKDDMTVFRIQQLYDLQLNYPELYFVYFIEDTDIVSIQGFKQQIYKYDYLNIAKRLDCRGMQFCVLNSKNELKIKTKTIQHLAQELQKLQFDLFQTRRNRTYPIDCTNDERISYYGYSIEYYKKNYEYNFEPILVVSLDPENPQFAQDVEKISNLRRDKQIFVLISIKNISFDQVKNFTQIAPQLQDLNLIAQIPDNLQFGNNDFRFELYRDEKAKLCRNLEEVNQELRADWNFEDYSDQECYLDEIKSQDQFYIEENEMEKVIFRGIKLQLLQVVDGYKRNDSAVFVYIDNIDDVISFERRLQTVYELMMAYPNHFIVVCVRGIRDCIDINRQQTSFFIKKLNFASYRSGFNKMFNKYEKQRKICSFYYTPHVEIIDNKQVIKFTQASMENLILQQQRLKFVHAIDFDGENHVQVSGFRHTFIQKSNEFIAKYRYVVVIYAYPDTIKQNLNNILELQKSRDDVYIMVCIAQINQKAQLNSKQISNDLNVIDDEHDVCNKTFIWYNYEFQEYQKAVKAQLDKDIFRYKVLKDMEEQLGDDEEKRKQFLQDHGELQQPKDTRSNKINCITLVIDQKIPVKPMAEFIIPSTKQFTEKHGISMKQIEIEKSKAPNSTIKIEGIEYSYVQKQKLDSELRQTLVVFLDITQANFAQIVYVLFQIQEQNPNVIVTVCLIGIMQLQAEHYTLAYNLYQLNIIADSSKDKKHEQYLMVQPTGEISQQGIGIDAKLSIFAKSRILPAKTDISGDKQMIFQGASYNYIRRILFKSINGCGLFVFINRDTDKFDVLIQQAADLQQKYPDVAVILFIEGMQKQELQDMMTKYKFLYNLNIGQDRNKLCSNMLQRSNSGIYYVGCYGQKDKEDKFIDDPAKVEQLLLAPMQTQKGINMKTDEQKIILKRTGGDMECKWIQKIYNRRATSQNMINNQRVCLCLIPDDKQNYNYAKIDEKQNNQERIENL</sequence>
<reference evidence="1" key="1">
    <citation type="submission" date="2015-07" db="EMBL/GenBank/DDBJ databases">
        <title>Adaptation to a free-living lifestyle via gene acquisitions in the diplomonad Trepomonas sp. PC1.</title>
        <authorList>
            <person name="Xu F."/>
            <person name="Jerlstrom-Hultqvist J."/>
            <person name="Kolisko M."/>
            <person name="Simpson A.G.B."/>
            <person name="Roger A.J."/>
            <person name="Svard S.G."/>
            <person name="Andersson J.O."/>
        </authorList>
    </citation>
    <scope>NUCLEOTIDE SEQUENCE</scope>
    <source>
        <strain evidence="1">PC1</strain>
    </source>
</reference>
<protein>
    <submittedName>
        <fullName evidence="1">Uncharacterized protein</fullName>
    </submittedName>
</protein>
<dbReference type="EMBL" id="GDID01006106">
    <property type="protein sequence ID" value="JAP90500.1"/>
    <property type="molecule type" value="Transcribed_RNA"/>
</dbReference>
<gene>
    <name evidence="1" type="ORF">TPC1_30005</name>
</gene>
<evidence type="ECO:0000313" key="1">
    <source>
        <dbReference type="EMBL" id="JAP90500.1"/>
    </source>
</evidence>
<feature type="non-terminal residue" evidence="1">
    <location>
        <position position="1"/>
    </location>
</feature>
<name>A0A146K0M2_9EUKA</name>
<accession>A0A146K0M2</accession>
<organism evidence="1">
    <name type="scientific">Trepomonas sp. PC1</name>
    <dbReference type="NCBI Taxonomy" id="1076344"/>
    <lineage>
        <taxon>Eukaryota</taxon>
        <taxon>Metamonada</taxon>
        <taxon>Diplomonadida</taxon>
        <taxon>Hexamitidae</taxon>
        <taxon>Hexamitinae</taxon>
        <taxon>Trepomonas</taxon>
    </lineage>
</organism>